<dbReference type="Proteomes" id="UP000663444">
    <property type="component" value="Chromosome"/>
</dbReference>
<proteinExistence type="predicted"/>
<dbReference type="EMBL" id="CP064781">
    <property type="protein sequence ID" value="QRJ65164.1"/>
    <property type="molecule type" value="Genomic_DNA"/>
</dbReference>
<name>A0A974Y587_9RHOO</name>
<feature type="region of interest" description="Disordered" evidence="1">
    <location>
        <begin position="42"/>
        <end position="66"/>
    </location>
</feature>
<dbReference type="AlphaFoldDB" id="A0A974Y587"/>
<dbReference type="RefSeq" id="WP_203388688.1">
    <property type="nucleotide sequence ID" value="NZ_CP064781.1"/>
</dbReference>
<keyword evidence="3" id="KW-1185">Reference proteome</keyword>
<sequence length="66" mass="7218">MAGGWGCPHEVNDRCTKVNDLPCDPGMKGCTLAGRFRFANEDKNARFHEKRARPTAAGDNKTKDGP</sequence>
<organism evidence="2 3">
    <name type="scientific">Azospira restricta</name>
    <dbReference type="NCBI Taxonomy" id="404405"/>
    <lineage>
        <taxon>Bacteria</taxon>
        <taxon>Pseudomonadati</taxon>
        <taxon>Pseudomonadota</taxon>
        <taxon>Betaproteobacteria</taxon>
        <taxon>Rhodocyclales</taxon>
        <taxon>Rhodocyclaceae</taxon>
        <taxon>Azospira</taxon>
    </lineage>
</organism>
<protein>
    <submittedName>
        <fullName evidence="2">Uncharacterized protein</fullName>
    </submittedName>
</protein>
<evidence type="ECO:0000256" key="1">
    <source>
        <dbReference type="SAM" id="MobiDB-lite"/>
    </source>
</evidence>
<reference evidence="2" key="1">
    <citation type="submission" date="2020-11" db="EMBL/GenBank/DDBJ databases">
        <title>Azospira restricta DSM 18626 genome sequence.</title>
        <authorList>
            <person name="Moe W.M."/>
        </authorList>
    </citation>
    <scope>NUCLEOTIDE SEQUENCE</scope>
    <source>
        <strain evidence="2">DSM 18626</strain>
    </source>
</reference>
<gene>
    <name evidence="2" type="ORF">IWH25_07475</name>
</gene>
<accession>A0A974Y587</accession>
<dbReference type="KEGG" id="ares:IWH25_07475"/>
<evidence type="ECO:0000313" key="3">
    <source>
        <dbReference type="Proteomes" id="UP000663444"/>
    </source>
</evidence>
<evidence type="ECO:0000313" key="2">
    <source>
        <dbReference type="EMBL" id="QRJ65164.1"/>
    </source>
</evidence>